<dbReference type="EMBL" id="NHTK01000905">
    <property type="protein sequence ID" value="PPR04683.1"/>
    <property type="molecule type" value="Genomic_DNA"/>
</dbReference>
<dbReference type="STRING" id="181874.A0A409YNM3"/>
<comment type="subcellular location">
    <subcellularLocation>
        <location evidence="2">Secreted</location>
    </subcellularLocation>
</comment>
<comment type="function">
    <text evidence="2">Lytic polysaccharide monooxygenase (LMPO) that depolymerizes crystalline and amorphous polysaccharides via the oxidation of scissile alpha- or beta-(1-4)-glycosidic bonds, yielding C1 and/or C4 oxidation products. Catalysis by LPMOs requires the reduction of the active-site copper from Cu(II) to Cu(I) by a reducing agent and H(2)O(2) or O(2) as a cosubstrate.</text>
</comment>
<evidence type="ECO:0000313" key="7">
    <source>
        <dbReference type="Proteomes" id="UP000284842"/>
    </source>
</evidence>
<evidence type="ECO:0000259" key="5">
    <source>
        <dbReference type="Pfam" id="PF03443"/>
    </source>
</evidence>
<name>A0A409YNM3_9AGAR</name>
<dbReference type="PANTHER" id="PTHR33353">
    <property type="entry name" value="PUTATIVE (AFU_ORTHOLOGUE AFUA_1G12560)-RELATED"/>
    <property type="match status" value="1"/>
</dbReference>
<feature type="compositionally biased region" description="Polar residues" evidence="3">
    <location>
        <begin position="260"/>
        <end position="274"/>
    </location>
</feature>
<keyword evidence="2" id="KW-0624">Polysaccharide degradation</keyword>
<organism evidence="6 7">
    <name type="scientific">Panaeolus cyanescens</name>
    <dbReference type="NCBI Taxonomy" id="181874"/>
    <lineage>
        <taxon>Eukaryota</taxon>
        <taxon>Fungi</taxon>
        <taxon>Dikarya</taxon>
        <taxon>Basidiomycota</taxon>
        <taxon>Agaricomycotina</taxon>
        <taxon>Agaricomycetes</taxon>
        <taxon>Agaricomycetidae</taxon>
        <taxon>Agaricales</taxon>
        <taxon>Agaricineae</taxon>
        <taxon>Galeropsidaceae</taxon>
        <taxon>Panaeolus</taxon>
    </lineage>
</organism>
<dbReference type="AlphaFoldDB" id="A0A409YNM3"/>
<keyword evidence="4" id="KW-0732">Signal</keyword>
<feature type="domain" description="Auxiliary Activity family 9 catalytic" evidence="5">
    <location>
        <begin position="19"/>
        <end position="210"/>
    </location>
</feature>
<dbReference type="InterPro" id="IPR049892">
    <property type="entry name" value="AA9"/>
</dbReference>
<comment type="catalytic activity">
    <reaction evidence="2">
        <text>[(1-&gt;4)-beta-D-glucosyl]n+m + reduced acceptor + O2 = 4-dehydro-beta-D-glucosyl-[(1-&gt;4)-beta-D-glucosyl]n-1 + [(1-&gt;4)-beta-D-glucosyl]m + acceptor + H2O.</text>
        <dbReference type="EC" id="1.14.99.56"/>
    </reaction>
</comment>
<dbReference type="OrthoDB" id="3496539at2759"/>
<evidence type="ECO:0000256" key="4">
    <source>
        <dbReference type="SAM" id="SignalP"/>
    </source>
</evidence>
<feature type="chain" id="PRO_5019537979" description="AA9 family lytic polysaccharide monooxygenase" evidence="4">
    <location>
        <begin position="19"/>
        <end position="293"/>
    </location>
</feature>
<reference evidence="6 7" key="1">
    <citation type="journal article" date="2018" name="Evol. Lett.">
        <title>Horizontal gene cluster transfer increased hallucinogenic mushroom diversity.</title>
        <authorList>
            <person name="Reynolds H.T."/>
            <person name="Vijayakumar V."/>
            <person name="Gluck-Thaler E."/>
            <person name="Korotkin H.B."/>
            <person name="Matheny P.B."/>
            <person name="Slot J.C."/>
        </authorList>
    </citation>
    <scope>NUCLEOTIDE SEQUENCE [LARGE SCALE GENOMIC DNA]</scope>
    <source>
        <strain evidence="6 7">2629</strain>
    </source>
</reference>
<evidence type="ECO:0000256" key="3">
    <source>
        <dbReference type="SAM" id="MobiDB-lite"/>
    </source>
</evidence>
<keyword evidence="1 2" id="KW-1015">Disulfide bond</keyword>
<dbReference type="InParanoid" id="A0A409YNM3"/>
<dbReference type="GO" id="GO:0030248">
    <property type="term" value="F:cellulose binding"/>
    <property type="evidence" value="ECO:0007669"/>
    <property type="project" value="UniProtKB-UniRule"/>
</dbReference>
<comment type="caution">
    <text evidence="6">The sequence shown here is derived from an EMBL/GenBank/DDBJ whole genome shotgun (WGS) entry which is preliminary data.</text>
</comment>
<feature type="region of interest" description="Disordered" evidence="3">
    <location>
        <begin position="215"/>
        <end position="283"/>
    </location>
</feature>
<dbReference type="Gene3D" id="2.70.50.70">
    <property type="match status" value="1"/>
</dbReference>
<evidence type="ECO:0000313" key="6">
    <source>
        <dbReference type="EMBL" id="PPR04683.1"/>
    </source>
</evidence>
<evidence type="ECO:0000256" key="2">
    <source>
        <dbReference type="RuleBase" id="RU368122"/>
    </source>
</evidence>
<dbReference type="GO" id="GO:0005576">
    <property type="term" value="C:extracellular region"/>
    <property type="evidence" value="ECO:0007669"/>
    <property type="project" value="UniProtKB-SubCell"/>
</dbReference>
<accession>A0A409YNM3</accession>
<feature type="compositionally biased region" description="Low complexity" evidence="3">
    <location>
        <begin position="240"/>
        <end position="259"/>
    </location>
</feature>
<dbReference type="GO" id="GO:0008810">
    <property type="term" value="F:cellulase activity"/>
    <property type="evidence" value="ECO:0007669"/>
    <property type="project" value="UniProtKB-UniRule"/>
</dbReference>
<keyword evidence="2" id="KW-0119">Carbohydrate metabolism</keyword>
<dbReference type="GO" id="GO:0030245">
    <property type="term" value="P:cellulose catabolic process"/>
    <property type="evidence" value="ECO:0007669"/>
    <property type="project" value="UniProtKB-UniRule"/>
</dbReference>
<dbReference type="InterPro" id="IPR005103">
    <property type="entry name" value="AA9_LPMO"/>
</dbReference>
<dbReference type="CDD" id="cd21175">
    <property type="entry name" value="LPMO_AA9"/>
    <property type="match status" value="1"/>
</dbReference>
<proteinExistence type="predicted"/>
<dbReference type="PANTHER" id="PTHR33353:SF11">
    <property type="entry name" value="GLYCOSYLHYDROLASE FAMILY 61-7 PROTEIN"/>
    <property type="match status" value="1"/>
</dbReference>
<evidence type="ECO:0000256" key="1">
    <source>
        <dbReference type="ARBA" id="ARBA00023157"/>
    </source>
</evidence>
<feature type="signal peptide" evidence="4">
    <location>
        <begin position="1"/>
        <end position="18"/>
    </location>
</feature>
<protein>
    <recommendedName>
        <fullName evidence="2">AA9 family lytic polysaccharide monooxygenase</fullName>
        <ecNumber evidence="2">1.14.99.56</ecNumber>
    </recommendedName>
    <alternativeName>
        <fullName evidence="2">Endo-beta-1,4-glucanase</fullName>
    </alternativeName>
    <alternativeName>
        <fullName evidence="2">Glycosyl hydrolase 61 family protein</fullName>
    </alternativeName>
</protein>
<feature type="compositionally biased region" description="Acidic residues" evidence="3">
    <location>
        <begin position="223"/>
        <end position="232"/>
    </location>
</feature>
<keyword evidence="2" id="KW-0964">Secreted</keyword>
<sequence>MKFSAILGLALIAQTASAHYIFDTLVAGSTTSTKAVRKPAENSPINDITSNNLRCNVNTSPATETVSVAAGSKIGFRISNQKIYHLGPAALYLGKAPGSAAEWDGSGQSWFKIAEWGAVFEPQFSFSSLDKSEFTATIPPQVPSGEYLVRIEQIGLHQPGAPEFYLSCAQVKITDGGNGNPPMVSIPGYVSKEKDPGLTVDIYYPKPTQYTVPGPEIYYGFNDSDDTSDLPDEPQPQNRVPSSSSSPSATVSPASKASTFPNASASRTSNPSPSATLTPTRAPACTCTCYPDY</sequence>
<comment type="domain">
    <text evidence="2">Has a modular structure: an endo-beta-1,4-glucanase catalytic module at the N-terminus, a linker rich in serines and threonines, and a C-terminal carbohydrate-binding module (CBM).</text>
</comment>
<dbReference type="Pfam" id="PF03443">
    <property type="entry name" value="AA9"/>
    <property type="match status" value="1"/>
</dbReference>
<gene>
    <name evidence="6" type="ORF">CVT24_011900</name>
</gene>
<dbReference type="Proteomes" id="UP000284842">
    <property type="component" value="Unassembled WGS sequence"/>
</dbReference>
<keyword evidence="7" id="KW-1185">Reference proteome</keyword>
<keyword evidence="2" id="KW-0136">Cellulose degradation</keyword>
<dbReference type="EC" id="1.14.99.56" evidence="2"/>